<feature type="domain" description="RWP-RK" evidence="8">
    <location>
        <begin position="40"/>
        <end position="126"/>
    </location>
</feature>
<evidence type="ECO:0000256" key="5">
    <source>
        <dbReference type="ARBA" id="ARBA00023163"/>
    </source>
</evidence>
<evidence type="ECO:0000313" key="10">
    <source>
        <dbReference type="Proteomes" id="UP000245207"/>
    </source>
</evidence>
<evidence type="ECO:0000313" key="9">
    <source>
        <dbReference type="EMBL" id="PWA88078.1"/>
    </source>
</evidence>
<dbReference type="EMBL" id="PKPP01000849">
    <property type="protein sequence ID" value="PWA88078.1"/>
    <property type="molecule type" value="Genomic_DNA"/>
</dbReference>
<dbReference type="PANTHER" id="PTHR46373:SF2">
    <property type="entry name" value="RWP-RK DOMAIN-CONTAINING PROTEIN"/>
    <property type="match status" value="1"/>
</dbReference>
<comment type="caution">
    <text evidence="9">The sequence shown here is derived from an EMBL/GenBank/DDBJ whole genome shotgun (WGS) entry which is preliminary data.</text>
</comment>
<evidence type="ECO:0000256" key="3">
    <source>
        <dbReference type="ARBA" id="ARBA00023054"/>
    </source>
</evidence>
<gene>
    <name evidence="9" type="ORF">CTI12_AA123980</name>
</gene>
<dbReference type="InterPro" id="IPR003035">
    <property type="entry name" value="RWP-RK_dom"/>
</dbReference>
<dbReference type="GO" id="GO:0003700">
    <property type="term" value="F:DNA-binding transcription factor activity"/>
    <property type="evidence" value="ECO:0007669"/>
    <property type="project" value="InterPro"/>
</dbReference>
<dbReference type="Pfam" id="PF02042">
    <property type="entry name" value="RWP-RK"/>
    <property type="match status" value="1"/>
</dbReference>
<dbReference type="Proteomes" id="UP000245207">
    <property type="component" value="Unassembled WGS sequence"/>
</dbReference>
<accession>A0A2U1PQN2</accession>
<reference evidence="9 10" key="1">
    <citation type="journal article" date="2018" name="Mol. Plant">
        <title>The genome of Artemisia annua provides insight into the evolution of Asteraceae family and artemisinin biosynthesis.</title>
        <authorList>
            <person name="Shen Q."/>
            <person name="Zhang L."/>
            <person name="Liao Z."/>
            <person name="Wang S."/>
            <person name="Yan T."/>
            <person name="Shi P."/>
            <person name="Liu M."/>
            <person name="Fu X."/>
            <person name="Pan Q."/>
            <person name="Wang Y."/>
            <person name="Lv Z."/>
            <person name="Lu X."/>
            <person name="Zhang F."/>
            <person name="Jiang W."/>
            <person name="Ma Y."/>
            <person name="Chen M."/>
            <person name="Hao X."/>
            <person name="Li L."/>
            <person name="Tang Y."/>
            <person name="Lv G."/>
            <person name="Zhou Y."/>
            <person name="Sun X."/>
            <person name="Brodelius P.E."/>
            <person name="Rose J.K.C."/>
            <person name="Tang K."/>
        </authorList>
    </citation>
    <scope>NUCLEOTIDE SEQUENCE [LARGE SCALE GENOMIC DNA]</scope>
    <source>
        <strain evidence="10">cv. Huhao1</strain>
        <tissue evidence="9">Leaf</tissue>
    </source>
</reference>
<organism evidence="9 10">
    <name type="scientific">Artemisia annua</name>
    <name type="common">Sweet wormwood</name>
    <dbReference type="NCBI Taxonomy" id="35608"/>
    <lineage>
        <taxon>Eukaryota</taxon>
        <taxon>Viridiplantae</taxon>
        <taxon>Streptophyta</taxon>
        <taxon>Embryophyta</taxon>
        <taxon>Tracheophyta</taxon>
        <taxon>Spermatophyta</taxon>
        <taxon>Magnoliopsida</taxon>
        <taxon>eudicotyledons</taxon>
        <taxon>Gunneridae</taxon>
        <taxon>Pentapetalae</taxon>
        <taxon>asterids</taxon>
        <taxon>campanulids</taxon>
        <taxon>Asterales</taxon>
        <taxon>Asteraceae</taxon>
        <taxon>Asteroideae</taxon>
        <taxon>Anthemideae</taxon>
        <taxon>Artemisiinae</taxon>
        <taxon>Artemisia</taxon>
    </lineage>
</organism>
<evidence type="ECO:0000256" key="7">
    <source>
        <dbReference type="SAM" id="MobiDB-lite"/>
    </source>
</evidence>
<feature type="region of interest" description="Disordered" evidence="7">
    <location>
        <begin position="1"/>
        <end position="48"/>
    </location>
</feature>
<dbReference type="AlphaFoldDB" id="A0A2U1PQN2"/>
<dbReference type="PANTHER" id="PTHR46373">
    <property type="entry name" value="PROTEIN RKD4"/>
    <property type="match status" value="1"/>
</dbReference>
<dbReference type="InterPro" id="IPR044607">
    <property type="entry name" value="RKD-like"/>
</dbReference>
<dbReference type="GO" id="GO:0003677">
    <property type="term" value="F:DNA binding"/>
    <property type="evidence" value="ECO:0007669"/>
    <property type="project" value="UniProtKB-KW"/>
</dbReference>
<keyword evidence="6" id="KW-0539">Nucleus</keyword>
<feature type="compositionally biased region" description="Acidic residues" evidence="7">
    <location>
        <begin position="1"/>
        <end position="10"/>
    </location>
</feature>
<keyword evidence="2" id="KW-0805">Transcription regulation</keyword>
<evidence type="ECO:0000256" key="1">
    <source>
        <dbReference type="ARBA" id="ARBA00004049"/>
    </source>
</evidence>
<proteinExistence type="predicted"/>
<evidence type="ECO:0000259" key="8">
    <source>
        <dbReference type="PROSITE" id="PS51519"/>
    </source>
</evidence>
<dbReference type="PROSITE" id="PS51519">
    <property type="entry name" value="RWP_RK"/>
    <property type="match status" value="1"/>
</dbReference>
<evidence type="ECO:0000256" key="6">
    <source>
        <dbReference type="ARBA" id="ARBA00023242"/>
    </source>
</evidence>
<dbReference type="OrthoDB" id="6270329at2759"/>
<feature type="compositionally biased region" description="Acidic residues" evidence="7">
    <location>
        <begin position="30"/>
        <end position="40"/>
    </location>
</feature>
<protein>
    <submittedName>
        <fullName evidence="9">Protein RKD1</fullName>
    </submittedName>
</protein>
<keyword evidence="4" id="KW-0238">DNA-binding</keyword>
<name>A0A2U1PQN2_ARTAN</name>
<evidence type="ECO:0000256" key="4">
    <source>
        <dbReference type="ARBA" id="ARBA00023125"/>
    </source>
</evidence>
<keyword evidence="3" id="KW-0175">Coiled coil</keyword>
<comment type="function">
    <text evidence="1">Putative transcription factor.</text>
</comment>
<sequence length="220" mass="25047">MDTVDSDSDNDVLLSTMVKSTKGDKKKEIEDSDAEDEQNADDNVQGDKNITAAAKKKRRETMSQYFHMPIGLAAKRLNVGLTVFKKQCRQVGIERWPYPKLKSLHKMVIAFQAEHASAETYGNIQEIIAGLKAEIKQLEENPNLPVRDSTRRLRQRYFKAKHQQRHQKKETINLELSLACPTPSDVEPLQIVYPTNYTGYEEIYTGFVSDSDEQEPGEDA</sequence>
<keyword evidence="5" id="KW-0804">Transcription</keyword>
<dbReference type="STRING" id="35608.A0A2U1PQN2"/>
<keyword evidence="10" id="KW-1185">Reference proteome</keyword>
<evidence type="ECO:0000256" key="2">
    <source>
        <dbReference type="ARBA" id="ARBA00023015"/>
    </source>
</evidence>